<organism evidence="5">
    <name type="scientific">Enterococcus faecalis</name>
    <name type="common">Streptococcus faecalis</name>
    <dbReference type="NCBI Taxonomy" id="1351"/>
    <lineage>
        <taxon>Bacteria</taxon>
        <taxon>Bacillati</taxon>
        <taxon>Bacillota</taxon>
        <taxon>Bacilli</taxon>
        <taxon>Lactobacillales</taxon>
        <taxon>Enterococcaceae</taxon>
        <taxon>Enterococcus</taxon>
    </lineage>
</organism>
<keyword evidence="2" id="KW-0547">Nucleotide-binding</keyword>
<dbReference type="Gene3D" id="3.40.50.300">
    <property type="entry name" value="P-loop containing nucleotide triphosphate hydrolases"/>
    <property type="match status" value="1"/>
</dbReference>
<proteinExistence type="inferred from homology"/>
<feature type="domain" description="AAA+ ATPase" evidence="4">
    <location>
        <begin position="99"/>
        <end position="234"/>
    </location>
</feature>
<dbReference type="InterPro" id="IPR028350">
    <property type="entry name" value="DNAC/IstB-like"/>
</dbReference>
<dbReference type="InterPro" id="IPR003593">
    <property type="entry name" value="AAA+_ATPase"/>
</dbReference>
<evidence type="ECO:0000256" key="3">
    <source>
        <dbReference type="ARBA" id="ARBA00022840"/>
    </source>
</evidence>
<geneLocation type="plasmid" evidence="5">
    <name>pGTC3</name>
</geneLocation>
<sequence>MSNYYHLLNKLEDLNLKHTREILPEYLDTIVQENLSFVEALNHLMTEEINSRNERQKENRLRKANLPFKKTINDFDFGFQPKINRTEILDLCTLRFMDTNNNILFIGNSGVGKTHLAIAITLEAITKGYSCHFVLSNELVNRLNRANQRGNLDRLLKKYASYDLLIIDEIGYLPFTPDGAKLFFQLINLRYEKKSTIITTNIPLSQWAETFQDKKLTNALIDRLVHHAKIIQITGKSYRIKDYKEKKLSYK</sequence>
<dbReference type="GO" id="GO:0006260">
    <property type="term" value="P:DNA replication"/>
    <property type="evidence" value="ECO:0007669"/>
    <property type="project" value="TreeGrafter"/>
</dbReference>
<dbReference type="AlphaFoldDB" id="A0A1W6QY20"/>
<keyword evidence="3" id="KW-0067">ATP-binding</keyword>
<dbReference type="RefSeq" id="WP_002351240.1">
    <property type="nucleotide sequence ID" value="NZ_KY303941.1"/>
</dbReference>
<dbReference type="NCBIfam" id="NF038214">
    <property type="entry name" value="IS21_help_AAA"/>
    <property type="match status" value="1"/>
</dbReference>
<dbReference type="PANTHER" id="PTHR30050">
    <property type="entry name" value="CHROMOSOMAL REPLICATION INITIATOR PROTEIN DNAA"/>
    <property type="match status" value="1"/>
</dbReference>
<dbReference type="SUPFAM" id="SSF52540">
    <property type="entry name" value="P-loop containing nucleoside triphosphate hydrolases"/>
    <property type="match status" value="1"/>
</dbReference>
<comment type="similarity">
    <text evidence="1">Belongs to the IS21/IS1162 putative ATP-binding protein family.</text>
</comment>
<dbReference type="PIRSF" id="PIRSF003073">
    <property type="entry name" value="DNAC_TnpB_IstB"/>
    <property type="match status" value="1"/>
</dbReference>
<dbReference type="InterPro" id="IPR002611">
    <property type="entry name" value="IstB_ATP-bd"/>
</dbReference>
<keyword evidence="5" id="KW-0614">Plasmid</keyword>
<dbReference type="InterPro" id="IPR027417">
    <property type="entry name" value="P-loop_NTPase"/>
</dbReference>
<name>A0A1W6QY20_ENTFL</name>
<evidence type="ECO:0000256" key="2">
    <source>
        <dbReference type="ARBA" id="ARBA00022741"/>
    </source>
</evidence>
<dbReference type="SMART" id="SM00382">
    <property type="entry name" value="AAA"/>
    <property type="match status" value="1"/>
</dbReference>
<protein>
    <submittedName>
        <fullName evidence="5">Transposase</fullName>
    </submittedName>
</protein>
<evidence type="ECO:0000256" key="1">
    <source>
        <dbReference type="ARBA" id="ARBA00008059"/>
    </source>
</evidence>
<evidence type="ECO:0000259" key="4">
    <source>
        <dbReference type="SMART" id="SM00382"/>
    </source>
</evidence>
<reference evidence="5" key="1">
    <citation type="submission" date="2016-12" db="EMBL/GenBank/DDBJ databases">
        <title>Characterization of a Plasmid Isolated from Enterococcus faecalis found in the Fecal Material of a Blue Whale.</title>
        <authorList>
            <person name="McLaughlin R."/>
        </authorList>
    </citation>
    <scope>NUCLEOTIDE SEQUENCE</scope>
    <source>
        <strain evidence="5">3</strain>
        <plasmid evidence="5">pGTC3</plasmid>
    </source>
</reference>
<dbReference type="Pfam" id="PF01695">
    <property type="entry name" value="IstB_IS21"/>
    <property type="match status" value="1"/>
</dbReference>
<dbReference type="InterPro" id="IPR047661">
    <property type="entry name" value="IstB"/>
</dbReference>
<dbReference type="EMBL" id="KY303941">
    <property type="protein sequence ID" value="ARO46288.1"/>
    <property type="molecule type" value="Genomic_DNA"/>
</dbReference>
<accession>A0A1W6QY20</accession>
<evidence type="ECO:0000313" key="5">
    <source>
        <dbReference type="EMBL" id="ARO46288.1"/>
    </source>
</evidence>
<dbReference type="PANTHER" id="PTHR30050:SF4">
    <property type="entry name" value="ATP-BINDING PROTEIN RV3427C IN INSERTION SEQUENCE-RELATED"/>
    <property type="match status" value="1"/>
</dbReference>
<dbReference type="CDD" id="cd00009">
    <property type="entry name" value="AAA"/>
    <property type="match status" value="1"/>
</dbReference>
<dbReference type="GO" id="GO:0005524">
    <property type="term" value="F:ATP binding"/>
    <property type="evidence" value="ECO:0007669"/>
    <property type="project" value="UniProtKB-KW"/>
</dbReference>